<dbReference type="PRINTS" id="PR00344">
    <property type="entry name" value="BCTRLSENSOR"/>
</dbReference>
<dbReference type="Gene3D" id="3.30.565.10">
    <property type="entry name" value="Histidine kinase-like ATPase, C-terminal domain"/>
    <property type="match status" value="1"/>
</dbReference>
<dbReference type="InterPro" id="IPR003594">
    <property type="entry name" value="HATPase_dom"/>
</dbReference>
<keyword evidence="3" id="KW-0597">Phosphoprotein</keyword>
<comment type="catalytic activity">
    <reaction evidence="1">
        <text>ATP + protein L-histidine = ADP + protein N-phospho-L-histidine.</text>
        <dbReference type="EC" id="2.7.13.3"/>
    </reaction>
</comment>
<dbReference type="Pfam" id="PF00512">
    <property type="entry name" value="HisKA"/>
    <property type="match status" value="1"/>
</dbReference>
<dbReference type="Pfam" id="PF01590">
    <property type="entry name" value="GAF"/>
    <property type="match status" value="1"/>
</dbReference>
<dbReference type="CDD" id="cd00130">
    <property type="entry name" value="PAS"/>
    <property type="match status" value="1"/>
</dbReference>
<evidence type="ECO:0000256" key="5">
    <source>
        <dbReference type="ARBA" id="ARBA00023012"/>
    </source>
</evidence>
<dbReference type="SUPFAM" id="SSF55785">
    <property type="entry name" value="PYP-like sensor domain (PAS domain)"/>
    <property type="match status" value="1"/>
</dbReference>
<keyword evidence="10" id="KW-1185">Reference proteome</keyword>
<dbReference type="InterPro" id="IPR036097">
    <property type="entry name" value="HisK_dim/P_sf"/>
</dbReference>
<dbReference type="SUPFAM" id="SSF55874">
    <property type="entry name" value="ATPase domain of HSP90 chaperone/DNA topoisomerase II/histidine kinase"/>
    <property type="match status" value="1"/>
</dbReference>
<dbReference type="SMART" id="SM00065">
    <property type="entry name" value="GAF"/>
    <property type="match status" value="2"/>
</dbReference>
<accession>A0ABT3L6U8</accession>
<evidence type="ECO:0000256" key="2">
    <source>
        <dbReference type="ARBA" id="ARBA00012438"/>
    </source>
</evidence>
<protein>
    <recommendedName>
        <fullName evidence="2">histidine kinase</fullName>
        <ecNumber evidence="2">2.7.13.3</ecNumber>
    </recommendedName>
</protein>
<dbReference type="Gene3D" id="3.30.450.20">
    <property type="entry name" value="PAS domain"/>
    <property type="match status" value="1"/>
</dbReference>
<keyword evidence="4" id="KW-0808">Transferase</keyword>
<dbReference type="Gene3D" id="3.30.450.40">
    <property type="match status" value="2"/>
</dbReference>
<evidence type="ECO:0000313" key="10">
    <source>
        <dbReference type="Proteomes" id="UP001526426"/>
    </source>
</evidence>
<evidence type="ECO:0000256" key="6">
    <source>
        <dbReference type="SAM" id="Coils"/>
    </source>
</evidence>
<dbReference type="InterPro" id="IPR013656">
    <property type="entry name" value="PAS_4"/>
</dbReference>
<name>A0ABT3L6U8_9CYAN</name>
<dbReference type="Gene3D" id="1.10.287.130">
    <property type="match status" value="1"/>
</dbReference>
<dbReference type="SUPFAM" id="SSF55781">
    <property type="entry name" value="GAF domain-like"/>
    <property type="match status" value="2"/>
</dbReference>
<dbReference type="InterPro" id="IPR005467">
    <property type="entry name" value="His_kinase_dom"/>
</dbReference>
<organism evidence="9 10">
    <name type="scientific">Spirulina subsalsa FACHB-351</name>
    <dbReference type="NCBI Taxonomy" id="234711"/>
    <lineage>
        <taxon>Bacteria</taxon>
        <taxon>Bacillati</taxon>
        <taxon>Cyanobacteriota</taxon>
        <taxon>Cyanophyceae</taxon>
        <taxon>Spirulinales</taxon>
        <taxon>Spirulinaceae</taxon>
        <taxon>Spirulina</taxon>
    </lineage>
</organism>
<feature type="coiled-coil region" evidence="6">
    <location>
        <begin position="488"/>
        <end position="515"/>
    </location>
</feature>
<dbReference type="RefSeq" id="WP_265265060.1">
    <property type="nucleotide sequence ID" value="NZ_JAIHOM010000061.1"/>
</dbReference>
<sequence>MNIQILETISDAFFVLDGAWRFISLNSAAETLLGKTKRELLNQCIWEVFPELLETTFEQEYRQVVRSHEGTHFEAFFPVGRRWVEVQLAPYLDGISVCLRDTTERRQVEAMLFERSRLATLEAEIGRALVHAHSIKESLTVSSEVLVEQLNTAGAAIWSYNSQIETLELQAVTLHPDADPSLAQNELLTVTYLPTSNSILGSLALSRQPIHDLVFAPFGEISPKTAPLNLEVKPDPLFCQMDGRRNNTKAKLHLVGYPLVVEDRLVGVIALWCYQALDKITHEAIATIADHLAIAIDRCWARQALLSRREALLFRLANQIRNSLDLDTILGTAVQEIRHLLQVDWCSYLWCWSQGNQLSLTVSHEARGTNKPASAIANCPPEKLLWLAQQIESLNLLRIDDIHQPFLLGEETTQSADFLELLQSFHIQSILLIPLKTRSNHLGAIACMNDLGSRHWSEPDIELLQAVVDQLALAIDQAELFAQTRAAALAAQTQAQQLELTIQELKRTQSQLIQTEKMSSLGQMIAGIAHEINNPVNFISGNLSYTSEYVEDLLKLVSLYQETYPQPNETIEELADEIDLEFIIEDLPKTLASMQIGAERIRQIVLSLRNFSRLDQADMKPVDIHEGIDSTLLILHNRLKAKGEKAEIQVIKKYGKLPQVECYAGQLNQVFMNILSNSIDALENSPEPHCITISTEVIPDSQHPHSDRQTGLTYGDVLIRITDNGVGMSPETVHHIFDPFFTTKPVGKGTGLGLAISYQIVVEKHHGKIECISKPNEGTQFVIQIPIQPPPSHRKS</sequence>
<dbReference type="InterPro" id="IPR004358">
    <property type="entry name" value="Sig_transdc_His_kin-like_C"/>
</dbReference>
<dbReference type="PANTHER" id="PTHR43065:SF50">
    <property type="entry name" value="HISTIDINE KINASE"/>
    <property type="match status" value="1"/>
</dbReference>
<dbReference type="SMART" id="SM00387">
    <property type="entry name" value="HATPase_c"/>
    <property type="match status" value="1"/>
</dbReference>
<evidence type="ECO:0000313" key="9">
    <source>
        <dbReference type="EMBL" id="MCW6037219.1"/>
    </source>
</evidence>
<keyword evidence="6" id="KW-0175">Coiled coil</keyword>
<dbReference type="InterPro" id="IPR003018">
    <property type="entry name" value="GAF"/>
</dbReference>
<comment type="caution">
    <text evidence="9">The sequence shown here is derived from an EMBL/GenBank/DDBJ whole genome shotgun (WGS) entry which is preliminary data.</text>
</comment>
<dbReference type="SUPFAM" id="SSF47384">
    <property type="entry name" value="Homodimeric domain of signal transducing histidine kinase"/>
    <property type="match status" value="1"/>
</dbReference>
<dbReference type="CDD" id="cd00082">
    <property type="entry name" value="HisKA"/>
    <property type="match status" value="1"/>
</dbReference>
<dbReference type="SMART" id="SM00091">
    <property type="entry name" value="PAS"/>
    <property type="match status" value="1"/>
</dbReference>
<dbReference type="InterPro" id="IPR035965">
    <property type="entry name" value="PAS-like_dom_sf"/>
</dbReference>
<keyword evidence="4" id="KW-0418">Kinase</keyword>
<keyword evidence="5" id="KW-0902">Two-component regulatory system</keyword>
<dbReference type="InterPro" id="IPR036890">
    <property type="entry name" value="HATPase_C_sf"/>
</dbReference>
<proteinExistence type="predicted"/>
<dbReference type="SMART" id="SM00388">
    <property type="entry name" value="HisKA"/>
    <property type="match status" value="1"/>
</dbReference>
<dbReference type="InterPro" id="IPR000014">
    <property type="entry name" value="PAS"/>
</dbReference>
<evidence type="ECO:0000256" key="3">
    <source>
        <dbReference type="ARBA" id="ARBA00022553"/>
    </source>
</evidence>
<dbReference type="Pfam" id="PF02518">
    <property type="entry name" value="HATPase_c"/>
    <property type="match status" value="1"/>
</dbReference>
<dbReference type="Proteomes" id="UP001526426">
    <property type="component" value="Unassembled WGS sequence"/>
</dbReference>
<dbReference type="EMBL" id="JAIHOM010000061">
    <property type="protein sequence ID" value="MCW6037219.1"/>
    <property type="molecule type" value="Genomic_DNA"/>
</dbReference>
<dbReference type="EC" id="2.7.13.3" evidence="2"/>
<reference evidence="9 10" key="1">
    <citation type="submission" date="2021-08" db="EMBL/GenBank/DDBJ databases">
        <title>Draft genome sequence of Spirulina subsalsa with high tolerance to salinity and hype-accumulation of phycocyanin.</title>
        <authorList>
            <person name="Pei H."/>
            <person name="Jiang L."/>
        </authorList>
    </citation>
    <scope>NUCLEOTIDE SEQUENCE [LARGE SCALE GENOMIC DNA]</scope>
    <source>
        <strain evidence="9 10">FACHB-351</strain>
    </source>
</reference>
<dbReference type="InterPro" id="IPR029016">
    <property type="entry name" value="GAF-like_dom_sf"/>
</dbReference>
<dbReference type="PANTHER" id="PTHR43065">
    <property type="entry name" value="SENSOR HISTIDINE KINASE"/>
    <property type="match status" value="1"/>
</dbReference>
<feature type="domain" description="Histidine kinase" evidence="7">
    <location>
        <begin position="527"/>
        <end position="789"/>
    </location>
</feature>
<feature type="domain" description="PAS" evidence="8">
    <location>
        <begin position="1"/>
        <end position="68"/>
    </location>
</feature>
<dbReference type="Pfam" id="PF08448">
    <property type="entry name" value="PAS_4"/>
    <property type="match status" value="1"/>
</dbReference>
<dbReference type="InterPro" id="IPR003661">
    <property type="entry name" value="HisK_dim/P_dom"/>
</dbReference>
<evidence type="ECO:0000256" key="4">
    <source>
        <dbReference type="ARBA" id="ARBA00022777"/>
    </source>
</evidence>
<dbReference type="PROSITE" id="PS50112">
    <property type="entry name" value="PAS"/>
    <property type="match status" value="1"/>
</dbReference>
<gene>
    <name evidence="9" type="ORF">K4A83_13200</name>
</gene>
<dbReference type="NCBIfam" id="TIGR00229">
    <property type="entry name" value="sensory_box"/>
    <property type="match status" value="1"/>
</dbReference>
<evidence type="ECO:0000256" key="1">
    <source>
        <dbReference type="ARBA" id="ARBA00000085"/>
    </source>
</evidence>
<dbReference type="PROSITE" id="PS50109">
    <property type="entry name" value="HIS_KIN"/>
    <property type="match status" value="1"/>
</dbReference>
<evidence type="ECO:0000259" key="8">
    <source>
        <dbReference type="PROSITE" id="PS50112"/>
    </source>
</evidence>
<evidence type="ECO:0000259" key="7">
    <source>
        <dbReference type="PROSITE" id="PS50109"/>
    </source>
</evidence>